<reference evidence="2 3" key="1">
    <citation type="submission" date="2016-09" db="EMBL/GenBank/DDBJ databases">
        <title>Extensive genetic diversity and differential bi-allelic expression allows diatom success in the polar Southern Ocean.</title>
        <authorList>
            <consortium name="DOE Joint Genome Institute"/>
            <person name="Mock T."/>
            <person name="Otillar R.P."/>
            <person name="Strauss J."/>
            <person name="Dupont C."/>
            <person name="Frickenhaus S."/>
            <person name="Maumus F."/>
            <person name="Mcmullan M."/>
            <person name="Sanges R."/>
            <person name="Schmutz J."/>
            <person name="Toseland A."/>
            <person name="Valas R."/>
            <person name="Veluchamy A."/>
            <person name="Ward B.J."/>
            <person name="Allen A."/>
            <person name="Barry K."/>
            <person name="Falciatore A."/>
            <person name="Ferrante M."/>
            <person name="Fortunato A.E."/>
            <person name="Gloeckner G."/>
            <person name="Gruber A."/>
            <person name="Hipkin R."/>
            <person name="Janech M."/>
            <person name="Kroth P."/>
            <person name="Leese F."/>
            <person name="Lindquist E."/>
            <person name="Lyon B.R."/>
            <person name="Martin J."/>
            <person name="Mayer C."/>
            <person name="Parker M."/>
            <person name="Quesneville H."/>
            <person name="Raymond J."/>
            <person name="Uhlig C."/>
            <person name="Valentin K.U."/>
            <person name="Worden A.Z."/>
            <person name="Armbrust E.V."/>
            <person name="Bowler C."/>
            <person name="Green B."/>
            <person name="Moulton V."/>
            <person name="Van Oosterhout C."/>
            <person name="Grigoriev I."/>
        </authorList>
    </citation>
    <scope>NUCLEOTIDE SEQUENCE [LARGE SCALE GENOMIC DNA]</scope>
    <source>
        <strain evidence="2 3">CCMP1102</strain>
    </source>
</reference>
<dbReference type="InParanoid" id="A0A1E7F8I0"/>
<evidence type="ECO:0000256" key="1">
    <source>
        <dbReference type="SAM" id="MobiDB-lite"/>
    </source>
</evidence>
<organism evidence="2 3">
    <name type="scientific">Fragilariopsis cylindrus CCMP1102</name>
    <dbReference type="NCBI Taxonomy" id="635003"/>
    <lineage>
        <taxon>Eukaryota</taxon>
        <taxon>Sar</taxon>
        <taxon>Stramenopiles</taxon>
        <taxon>Ochrophyta</taxon>
        <taxon>Bacillariophyta</taxon>
        <taxon>Bacillariophyceae</taxon>
        <taxon>Bacillariophycidae</taxon>
        <taxon>Bacillariales</taxon>
        <taxon>Bacillariaceae</taxon>
        <taxon>Fragilariopsis</taxon>
    </lineage>
</organism>
<evidence type="ECO:0000313" key="2">
    <source>
        <dbReference type="EMBL" id="OEU14467.1"/>
    </source>
</evidence>
<sequence>MYELSSVTPSSTQSFSLASVVLNSMLPKGAHHIMKDKDDADINHDDDIESNVYYRHQDGKNACSSPKQHTHPFDEDSSGDGGDAGFNVSRSTTMTTTTGIGFKSYGPSHGYDVFAGIIEQKKQDKERGIDECDYFQKEEEDSVFDGIQ</sequence>
<dbReference type="EMBL" id="KV784360">
    <property type="protein sequence ID" value="OEU14467.1"/>
    <property type="molecule type" value="Genomic_DNA"/>
</dbReference>
<proteinExistence type="predicted"/>
<dbReference type="AlphaFoldDB" id="A0A1E7F8I0"/>
<gene>
    <name evidence="2" type="ORF">FRACYDRAFT_269590</name>
</gene>
<keyword evidence="3" id="KW-1185">Reference proteome</keyword>
<protein>
    <submittedName>
        <fullName evidence="2">Uncharacterized protein</fullName>
    </submittedName>
</protein>
<dbReference type="Proteomes" id="UP000095751">
    <property type="component" value="Unassembled WGS sequence"/>
</dbReference>
<dbReference type="KEGG" id="fcy:FRACYDRAFT_269590"/>
<accession>A0A1E7F8I0</accession>
<evidence type="ECO:0000313" key="3">
    <source>
        <dbReference type="Proteomes" id="UP000095751"/>
    </source>
</evidence>
<name>A0A1E7F8I0_9STRA</name>
<feature type="region of interest" description="Disordered" evidence="1">
    <location>
        <begin position="58"/>
        <end position="90"/>
    </location>
</feature>